<dbReference type="InterPro" id="IPR047057">
    <property type="entry name" value="MerR_fam"/>
</dbReference>
<organism evidence="4 5">
    <name type="scientific">Alkaliphilus flagellatus</name>
    <dbReference type="NCBI Taxonomy" id="2841507"/>
    <lineage>
        <taxon>Bacteria</taxon>
        <taxon>Bacillati</taxon>
        <taxon>Bacillota</taxon>
        <taxon>Clostridia</taxon>
        <taxon>Peptostreptococcales</taxon>
        <taxon>Natronincolaceae</taxon>
        <taxon>Alkaliphilus</taxon>
    </lineage>
</organism>
<evidence type="ECO:0000256" key="1">
    <source>
        <dbReference type="ARBA" id="ARBA00023015"/>
    </source>
</evidence>
<evidence type="ECO:0000313" key="4">
    <source>
        <dbReference type="EMBL" id="MBU5676207.1"/>
    </source>
</evidence>
<dbReference type="RefSeq" id="WP_216415746.1">
    <property type="nucleotide sequence ID" value="NZ_JAHLQK010000002.1"/>
</dbReference>
<keyword evidence="2" id="KW-0804">Transcription</keyword>
<dbReference type="PANTHER" id="PTHR30204:SF94">
    <property type="entry name" value="HEAVY METAL-DEPENDENT TRANSCRIPTIONAL REGULATOR HI_0293-RELATED"/>
    <property type="match status" value="1"/>
</dbReference>
<proteinExistence type="predicted"/>
<gene>
    <name evidence="4" type="ORF">KQI88_07240</name>
</gene>
<dbReference type="PROSITE" id="PS50937">
    <property type="entry name" value="HTH_MERR_2"/>
    <property type="match status" value="2"/>
</dbReference>
<evidence type="ECO:0000256" key="2">
    <source>
        <dbReference type="ARBA" id="ARBA00023163"/>
    </source>
</evidence>
<dbReference type="EMBL" id="JAHLQK010000002">
    <property type="protein sequence ID" value="MBU5676207.1"/>
    <property type="molecule type" value="Genomic_DNA"/>
</dbReference>
<name>A0ABS6G141_9FIRM</name>
<dbReference type="InterPro" id="IPR000551">
    <property type="entry name" value="MerR-type_HTH_dom"/>
</dbReference>
<dbReference type="Pfam" id="PF13411">
    <property type="entry name" value="MerR_1"/>
    <property type="match status" value="1"/>
</dbReference>
<dbReference type="CDD" id="cd00592">
    <property type="entry name" value="HTH_MerR-like"/>
    <property type="match status" value="1"/>
</dbReference>
<keyword evidence="5" id="KW-1185">Reference proteome</keyword>
<evidence type="ECO:0000313" key="5">
    <source>
        <dbReference type="Proteomes" id="UP000779508"/>
    </source>
</evidence>
<dbReference type="PROSITE" id="PS00552">
    <property type="entry name" value="HTH_MERR_1"/>
    <property type="match status" value="1"/>
</dbReference>
<evidence type="ECO:0000259" key="3">
    <source>
        <dbReference type="PROSITE" id="PS50937"/>
    </source>
</evidence>
<comment type="caution">
    <text evidence="4">The sequence shown here is derived from an EMBL/GenBank/DDBJ whole genome shotgun (WGS) entry which is preliminary data.</text>
</comment>
<protein>
    <submittedName>
        <fullName evidence="4">MerR family transcriptional regulator</fullName>
    </submittedName>
</protein>
<sequence length="253" mass="29007">MNVYKTSEVAHIIGIHPNTVRLYEKLGLIPKAKRQANSYRVFTDFHIEQFKLARTALQVEVLQNGLRKKAIDIIKTSAIGDFDKAICLTKDYLLHIQKERSNAEEAIVIAKQLLTGNKEEDLKVCFKRKETADYLQISMDTLRNWEMNGLLTVKRKENGYRVYTGADIRCLKIIRSLRCANYSLSAILRMLGALSHNPQADIRKAIDTPKEDDNIISVCDKLLTSLLYAEQNAQEMQLHIEKMKKQFNSNPPL</sequence>
<dbReference type="SMART" id="SM00422">
    <property type="entry name" value="HTH_MERR"/>
    <property type="match status" value="2"/>
</dbReference>
<accession>A0ABS6G141</accession>
<dbReference type="Proteomes" id="UP000779508">
    <property type="component" value="Unassembled WGS sequence"/>
</dbReference>
<keyword evidence="1" id="KW-0805">Transcription regulation</keyword>
<feature type="domain" description="HTH merR-type" evidence="3">
    <location>
        <begin position="3"/>
        <end position="60"/>
    </location>
</feature>
<dbReference type="Pfam" id="PF00376">
    <property type="entry name" value="MerR"/>
    <property type="match status" value="1"/>
</dbReference>
<reference evidence="4 5" key="1">
    <citation type="submission" date="2021-06" db="EMBL/GenBank/DDBJ databases">
        <authorList>
            <person name="Sun Q."/>
            <person name="Li D."/>
        </authorList>
    </citation>
    <scope>NUCLEOTIDE SEQUENCE [LARGE SCALE GENOMIC DNA]</scope>
    <source>
        <strain evidence="4 5">MSJ-5</strain>
    </source>
</reference>
<feature type="domain" description="HTH merR-type" evidence="3">
    <location>
        <begin position="129"/>
        <end position="193"/>
    </location>
</feature>
<dbReference type="PANTHER" id="PTHR30204">
    <property type="entry name" value="REDOX-CYCLING DRUG-SENSING TRANSCRIPTIONAL ACTIVATOR SOXR"/>
    <property type="match status" value="1"/>
</dbReference>